<keyword evidence="2" id="KW-1185">Reference proteome</keyword>
<organism evidence="1 2">
    <name type="scientific">Paramecium octaurelia</name>
    <dbReference type="NCBI Taxonomy" id="43137"/>
    <lineage>
        <taxon>Eukaryota</taxon>
        <taxon>Sar</taxon>
        <taxon>Alveolata</taxon>
        <taxon>Ciliophora</taxon>
        <taxon>Intramacronucleata</taxon>
        <taxon>Oligohymenophorea</taxon>
        <taxon>Peniculida</taxon>
        <taxon>Parameciidae</taxon>
        <taxon>Paramecium</taxon>
    </lineage>
</organism>
<gene>
    <name evidence="1" type="ORF">POCTA_138.1.T0130223</name>
</gene>
<dbReference type="Proteomes" id="UP000683925">
    <property type="component" value="Unassembled WGS sequence"/>
</dbReference>
<dbReference type="EMBL" id="CAJJDP010000012">
    <property type="protein sequence ID" value="CAD8141963.1"/>
    <property type="molecule type" value="Genomic_DNA"/>
</dbReference>
<accession>A0A8S1SN70</accession>
<comment type="caution">
    <text evidence="1">The sequence shown here is derived from an EMBL/GenBank/DDBJ whole genome shotgun (WGS) entry which is preliminary data.</text>
</comment>
<sequence>MNYTLILGLNLLNLHSLLKKKNQNKLSKEIQKFKRKIQGSCQSFNVVRDIQISLMLQRCFMTMDSHKNV</sequence>
<evidence type="ECO:0000313" key="2">
    <source>
        <dbReference type="Proteomes" id="UP000683925"/>
    </source>
</evidence>
<dbReference type="AlphaFoldDB" id="A0A8S1SN70"/>
<protein>
    <submittedName>
        <fullName evidence="1">Uncharacterized protein</fullName>
    </submittedName>
</protein>
<reference evidence="1" key="1">
    <citation type="submission" date="2021-01" db="EMBL/GenBank/DDBJ databases">
        <authorList>
            <consortium name="Genoscope - CEA"/>
            <person name="William W."/>
        </authorList>
    </citation>
    <scope>NUCLEOTIDE SEQUENCE</scope>
</reference>
<evidence type="ECO:0000313" key="1">
    <source>
        <dbReference type="EMBL" id="CAD8141963.1"/>
    </source>
</evidence>
<proteinExistence type="predicted"/>
<name>A0A8S1SN70_PAROT</name>